<accession>A0ABR7LZ14</accession>
<evidence type="ECO:0000259" key="8">
    <source>
        <dbReference type="Pfam" id="PF00441"/>
    </source>
</evidence>
<comment type="similarity">
    <text evidence="2 7">Belongs to the acyl-CoA dehydrogenase family.</text>
</comment>
<dbReference type="Pfam" id="PF00441">
    <property type="entry name" value="Acyl-CoA_dh_1"/>
    <property type="match status" value="1"/>
</dbReference>
<gene>
    <name evidence="11" type="ORF">HKK74_30225</name>
</gene>
<feature type="domain" description="Acyl-CoA dehydrogenase/oxidase C-terminal" evidence="8">
    <location>
        <begin position="250"/>
        <end position="399"/>
    </location>
</feature>
<keyword evidence="12" id="KW-1185">Reference proteome</keyword>
<feature type="domain" description="Acyl-CoA dehydrogenase/oxidase N-terminal" evidence="10">
    <location>
        <begin position="43"/>
        <end position="134"/>
    </location>
</feature>
<keyword evidence="6 7" id="KW-0560">Oxidoreductase</keyword>
<dbReference type="Pfam" id="PF02771">
    <property type="entry name" value="Acyl-CoA_dh_N"/>
    <property type="match status" value="1"/>
</dbReference>
<dbReference type="InterPro" id="IPR006091">
    <property type="entry name" value="Acyl-CoA_Oxase/DH_mid-dom"/>
</dbReference>
<dbReference type="PANTHER" id="PTHR48083">
    <property type="entry name" value="MEDIUM-CHAIN SPECIFIC ACYL-COA DEHYDROGENASE, MITOCHONDRIAL-RELATED"/>
    <property type="match status" value="1"/>
</dbReference>
<dbReference type="InterPro" id="IPR050741">
    <property type="entry name" value="Acyl-CoA_dehydrogenase"/>
</dbReference>
<dbReference type="RefSeq" id="WP_187246787.1">
    <property type="nucleotide sequence ID" value="NZ_BAAAOK010000010.1"/>
</dbReference>
<dbReference type="Pfam" id="PF02770">
    <property type="entry name" value="Acyl-CoA_dh_M"/>
    <property type="match status" value="1"/>
</dbReference>
<dbReference type="PANTHER" id="PTHR48083:SF13">
    <property type="entry name" value="ACYL-COA DEHYDROGENASE FAMILY MEMBER 11"/>
    <property type="match status" value="1"/>
</dbReference>
<dbReference type="InterPro" id="IPR037069">
    <property type="entry name" value="AcylCoA_DH/ox_N_sf"/>
</dbReference>
<reference evidence="11 12" key="1">
    <citation type="submission" date="2020-06" db="EMBL/GenBank/DDBJ databases">
        <title>Actinomadura xiongansis sp. nov., isolated from soil of Baiyangdian.</title>
        <authorList>
            <person name="Zhang X."/>
        </authorList>
    </citation>
    <scope>NUCLEOTIDE SEQUENCE [LARGE SCALE GENOMIC DNA]</scope>
    <source>
        <strain evidence="11 12">HBUM206468</strain>
    </source>
</reference>
<name>A0ABR7LZ14_9ACTN</name>
<dbReference type="Gene3D" id="1.10.540.10">
    <property type="entry name" value="Acyl-CoA dehydrogenase/oxidase, N-terminal domain"/>
    <property type="match status" value="1"/>
</dbReference>
<evidence type="ECO:0000256" key="2">
    <source>
        <dbReference type="ARBA" id="ARBA00009347"/>
    </source>
</evidence>
<evidence type="ECO:0000256" key="7">
    <source>
        <dbReference type="RuleBase" id="RU362125"/>
    </source>
</evidence>
<keyword evidence="4 7" id="KW-0285">Flavoprotein</keyword>
<evidence type="ECO:0000256" key="1">
    <source>
        <dbReference type="ARBA" id="ARBA00001974"/>
    </source>
</evidence>
<evidence type="ECO:0000259" key="10">
    <source>
        <dbReference type="Pfam" id="PF02771"/>
    </source>
</evidence>
<dbReference type="InterPro" id="IPR036250">
    <property type="entry name" value="AcylCo_DH-like_C"/>
</dbReference>
<dbReference type="Gene3D" id="1.20.140.10">
    <property type="entry name" value="Butyryl-CoA Dehydrogenase, subunit A, domain 3"/>
    <property type="match status" value="1"/>
</dbReference>
<feature type="domain" description="Acyl-CoA oxidase/dehydrogenase middle" evidence="9">
    <location>
        <begin position="138"/>
        <end position="238"/>
    </location>
</feature>
<dbReference type="InterPro" id="IPR009075">
    <property type="entry name" value="AcylCo_DH/oxidase_C"/>
</dbReference>
<evidence type="ECO:0000256" key="6">
    <source>
        <dbReference type="ARBA" id="ARBA00023002"/>
    </source>
</evidence>
<comment type="caution">
    <text evidence="11">The sequence shown here is derived from an EMBL/GenBank/DDBJ whole genome shotgun (WGS) entry which is preliminary data.</text>
</comment>
<dbReference type="InterPro" id="IPR046373">
    <property type="entry name" value="Acyl-CoA_Oxase/DH_mid-dom_sf"/>
</dbReference>
<dbReference type="EMBL" id="JABVEC010000031">
    <property type="protein sequence ID" value="MBC6469737.1"/>
    <property type="molecule type" value="Genomic_DNA"/>
</dbReference>
<protein>
    <submittedName>
        <fullName evidence="11">Acyl-CoA dehydrogenase family protein</fullName>
    </submittedName>
</protein>
<evidence type="ECO:0000256" key="3">
    <source>
        <dbReference type="ARBA" id="ARBA00011738"/>
    </source>
</evidence>
<organism evidence="11 12">
    <name type="scientific">Actinomadura alba</name>
    <dbReference type="NCBI Taxonomy" id="406431"/>
    <lineage>
        <taxon>Bacteria</taxon>
        <taxon>Bacillati</taxon>
        <taxon>Actinomycetota</taxon>
        <taxon>Actinomycetes</taxon>
        <taxon>Streptosporangiales</taxon>
        <taxon>Thermomonosporaceae</taxon>
        <taxon>Actinomadura</taxon>
    </lineage>
</organism>
<dbReference type="Gene3D" id="2.40.110.10">
    <property type="entry name" value="Butyryl-CoA Dehydrogenase, subunit A, domain 2"/>
    <property type="match status" value="1"/>
</dbReference>
<dbReference type="SUPFAM" id="SSF47203">
    <property type="entry name" value="Acyl-CoA dehydrogenase C-terminal domain-like"/>
    <property type="match status" value="1"/>
</dbReference>
<evidence type="ECO:0000256" key="4">
    <source>
        <dbReference type="ARBA" id="ARBA00022630"/>
    </source>
</evidence>
<dbReference type="SUPFAM" id="SSF56645">
    <property type="entry name" value="Acyl-CoA dehydrogenase NM domain-like"/>
    <property type="match status" value="1"/>
</dbReference>
<evidence type="ECO:0000256" key="5">
    <source>
        <dbReference type="ARBA" id="ARBA00022827"/>
    </source>
</evidence>
<comment type="subunit">
    <text evidence="3">Homodimer.</text>
</comment>
<evidence type="ECO:0000313" key="11">
    <source>
        <dbReference type="EMBL" id="MBC6469737.1"/>
    </source>
</evidence>
<dbReference type="InterPro" id="IPR013786">
    <property type="entry name" value="AcylCoA_DH/ox_N"/>
</dbReference>
<proteinExistence type="inferred from homology"/>
<comment type="cofactor">
    <cofactor evidence="1 7">
        <name>FAD</name>
        <dbReference type="ChEBI" id="CHEBI:57692"/>
    </cofactor>
</comment>
<dbReference type="InterPro" id="IPR009100">
    <property type="entry name" value="AcylCoA_DH/oxidase_NM_dom_sf"/>
</dbReference>
<dbReference type="Proteomes" id="UP000805614">
    <property type="component" value="Unassembled WGS sequence"/>
</dbReference>
<sequence>MDFEPSARAQDHLTRLQDFMDSHVYPAEPVYGEQRRELRAAGHEHEVPPIVEELKVEARKRGLWNLFLPDAQDPAHGLSVSEYAPLAELTGRSPSIAPEAINCAAPDTGNMEVLHLFGTPEQKERWLRPLLDGEIRSCFGMTEPAVASSDARNISTRIERDGDDYVINGHKWWITGSADPRCKIMILMGKTDPDAESYRQQSMVLVPLDTPGVEIIRPLPVFGYSDQHGHCEIRLTDVRVPVTNLVGEEGGGFAIAQARLGPGRIHHCMRSIGMAERALQLMCERATSRVAFGKEIARQGVVQQWIAESRMAIEQARLLTLKTAWLIDRYGPKGARKEVAAIKVIAPRIALEVVDKAIQVHGAAGVSDDTPLASMWAGLRTLRLADGPDEVHIRSVARAELAPYTGA</sequence>
<evidence type="ECO:0000259" key="9">
    <source>
        <dbReference type="Pfam" id="PF02770"/>
    </source>
</evidence>
<evidence type="ECO:0000313" key="12">
    <source>
        <dbReference type="Proteomes" id="UP000805614"/>
    </source>
</evidence>
<keyword evidence="5 7" id="KW-0274">FAD</keyword>